<dbReference type="GO" id="GO:0005524">
    <property type="term" value="F:ATP binding"/>
    <property type="evidence" value="ECO:0007669"/>
    <property type="project" value="UniProtKB-UniRule"/>
</dbReference>
<keyword evidence="9" id="KW-0472">Membrane</keyword>
<keyword evidence="12" id="KW-1185">Reference proteome</keyword>
<feature type="binding site" evidence="7">
    <location>
        <position position="40"/>
    </location>
    <ligand>
        <name>ATP</name>
        <dbReference type="ChEBI" id="CHEBI:30616"/>
    </ligand>
</feature>
<dbReference type="EMBL" id="CP012752">
    <property type="protein sequence ID" value="ALG11859.1"/>
    <property type="molecule type" value="Genomic_DNA"/>
</dbReference>
<dbReference type="RefSeq" id="WP_054293755.1">
    <property type="nucleotide sequence ID" value="NZ_CP012752.1"/>
</dbReference>
<name>A0A0N9I9Z8_9PSEU</name>
<proteinExistence type="predicted"/>
<feature type="transmembrane region" description="Helical" evidence="9">
    <location>
        <begin position="432"/>
        <end position="454"/>
    </location>
</feature>
<evidence type="ECO:0000256" key="6">
    <source>
        <dbReference type="ARBA" id="ARBA00022840"/>
    </source>
</evidence>
<dbReference type="Pfam" id="PF00069">
    <property type="entry name" value="Pkinase"/>
    <property type="match status" value="1"/>
</dbReference>
<protein>
    <recommendedName>
        <fullName evidence="1">non-specific serine/threonine protein kinase</fullName>
        <ecNumber evidence="1">2.7.11.1</ecNumber>
    </recommendedName>
</protein>
<keyword evidence="2" id="KW-0723">Serine/threonine-protein kinase</keyword>
<evidence type="ECO:0000256" key="3">
    <source>
        <dbReference type="ARBA" id="ARBA00022679"/>
    </source>
</evidence>
<feature type="transmembrane region" description="Helical" evidence="9">
    <location>
        <begin position="396"/>
        <end position="420"/>
    </location>
</feature>
<dbReference type="Proteomes" id="UP000063699">
    <property type="component" value="Chromosome"/>
</dbReference>
<feature type="region of interest" description="Disordered" evidence="8">
    <location>
        <begin position="313"/>
        <end position="337"/>
    </location>
</feature>
<dbReference type="PROSITE" id="PS00107">
    <property type="entry name" value="PROTEIN_KINASE_ATP"/>
    <property type="match status" value="1"/>
</dbReference>
<dbReference type="Gene3D" id="3.30.200.20">
    <property type="entry name" value="Phosphorylase Kinase, domain 1"/>
    <property type="match status" value="1"/>
</dbReference>
<evidence type="ECO:0000256" key="7">
    <source>
        <dbReference type="PROSITE-ProRule" id="PRU10141"/>
    </source>
</evidence>
<feature type="transmembrane region" description="Helical" evidence="9">
    <location>
        <begin position="352"/>
        <end position="371"/>
    </location>
</feature>
<dbReference type="Gene3D" id="1.10.510.10">
    <property type="entry name" value="Transferase(Phosphotransferase) domain 1"/>
    <property type="match status" value="1"/>
</dbReference>
<dbReference type="STRING" id="860235.AOZ06_37765"/>
<keyword evidence="6 7" id="KW-0067">ATP-binding</keyword>
<dbReference type="InterPro" id="IPR017441">
    <property type="entry name" value="Protein_kinase_ATP_BS"/>
</dbReference>
<evidence type="ECO:0000313" key="11">
    <source>
        <dbReference type="EMBL" id="ALG11859.1"/>
    </source>
</evidence>
<keyword evidence="4 7" id="KW-0547">Nucleotide-binding</keyword>
<evidence type="ECO:0000259" key="10">
    <source>
        <dbReference type="PROSITE" id="PS50011"/>
    </source>
</evidence>
<evidence type="ECO:0000256" key="1">
    <source>
        <dbReference type="ARBA" id="ARBA00012513"/>
    </source>
</evidence>
<accession>A0A0N9I9Z8</accession>
<feature type="domain" description="Protein kinase" evidence="10">
    <location>
        <begin position="11"/>
        <end position="276"/>
    </location>
</feature>
<evidence type="ECO:0000256" key="5">
    <source>
        <dbReference type="ARBA" id="ARBA00022777"/>
    </source>
</evidence>
<dbReference type="InterPro" id="IPR000719">
    <property type="entry name" value="Prot_kinase_dom"/>
</dbReference>
<evidence type="ECO:0000313" key="12">
    <source>
        <dbReference type="Proteomes" id="UP000063699"/>
    </source>
</evidence>
<dbReference type="SMART" id="SM00220">
    <property type="entry name" value="S_TKc"/>
    <property type="match status" value="1"/>
</dbReference>
<dbReference type="SUPFAM" id="SSF56112">
    <property type="entry name" value="Protein kinase-like (PK-like)"/>
    <property type="match status" value="1"/>
</dbReference>
<dbReference type="OrthoDB" id="9762169at2"/>
<dbReference type="CDD" id="cd14014">
    <property type="entry name" value="STKc_PknB_like"/>
    <property type="match status" value="1"/>
</dbReference>
<organism evidence="11 12">
    <name type="scientific">Kibdelosporangium phytohabitans</name>
    <dbReference type="NCBI Taxonomy" id="860235"/>
    <lineage>
        <taxon>Bacteria</taxon>
        <taxon>Bacillati</taxon>
        <taxon>Actinomycetota</taxon>
        <taxon>Actinomycetes</taxon>
        <taxon>Pseudonocardiales</taxon>
        <taxon>Pseudonocardiaceae</taxon>
        <taxon>Kibdelosporangium</taxon>
    </lineage>
</organism>
<dbReference type="InterPro" id="IPR008271">
    <property type="entry name" value="Ser/Thr_kinase_AS"/>
</dbReference>
<evidence type="ECO:0000256" key="8">
    <source>
        <dbReference type="SAM" id="MobiDB-lite"/>
    </source>
</evidence>
<dbReference type="PANTHER" id="PTHR43289:SF6">
    <property type="entry name" value="SERINE_THREONINE-PROTEIN KINASE NEKL-3"/>
    <property type="match status" value="1"/>
</dbReference>
<evidence type="ECO:0000256" key="2">
    <source>
        <dbReference type="ARBA" id="ARBA00022527"/>
    </source>
</evidence>
<feature type="transmembrane region" description="Helical" evidence="9">
    <location>
        <begin position="488"/>
        <end position="508"/>
    </location>
</feature>
<keyword evidence="5" id="KW-0418">Kinase</keyword>
<evidence type="ECO:0000256" key="9">
    <source>
        <dbReference type="SAM" id="Phobius"/>
    </source>
</evidence>
<dbReference type="PANTHER" id="PTHR43289">
    <property type="entry name" value="MITOGEN-ACTIVATED PROTEIN KINASE KINASE KINASE 20-RELATED"/>
    <property type="match status" value="1"/>
</dbReference>
<evidence type="ECO:0000256" key="4">
    <source>
        <dbReference type="ARBA" id="ARBA00022741"/>
    </source>
</evidence>
<reference evidence="11 12" key="1">
    <citation type="submission" date="2015-07" db="EMBL/GenBank/DDBJ databases">
        <title>Genome sequencing of Kibdelosporangium phytohabitans.</title>
        <authorList>
            <person name="Qin S."/>
            <person name="Xing K."/>
        </authorList>
    </citation>
    <scope>NUCLEOTIDE SEQUENCE [LARGE SCALE GENOMIC DNA]</scope>
    <source>
        <strain evidence="11 12">KLBMP1111</strain>
    </source>
</reference>
<dbReference type="GO" id="GO:0004674">
    <property type="term" value="F:protein serine/threonine kinase activity"/>
    <property type="evidence" value="ECO:0007669"/>
    <property type="project" value="UniProtKB-KW"/>
</dbReference>
<dbReference type="EC" id="2.7.11.1" evidence="1"/>
<keyword evidence="9" id="KW-0812">Transmembrane</keyword>
<dbReference type="PROSITE" id="PS00108">
    <property type="entry name" value="PROTEIN_KINASE_ST"/>
    <property type="match status" value="1"/>
</dbReference>
<dbReference type="KEGG" id="kphy:AOZ06_37765"/>
<dbReference type="InterPro" id="IPR011009">
    <property type="entry name" value="Kinase-like_dom_sf"/>
</dbReference>
<keyword evidence="9" id="KW-1133">Transmembrane helix</keyword>
<sequence length="520" mass="54881">MAAGHLVGNRYRLISELGAGGFGRVWKAHDETLNVYVAVKELRLPRASSPAEQAERTTRAAREARNAAALRDHPNIVAVHDVVIHDDSPWIVMRLVDGHSIDEMIASGGPLPADTVTKIAIALLEALEAAHRIGIVHRDVKPGNVMVARTGEVLLADFGIAVQVADTALTATGVFVGALEYVAPERLRGNDNTAAGDLFSLGATLYHAIEGTSPFRRDDQIATLGAVLVDEVGPPELAPPRLAAVITRLLAKDPARRPTVRQALAMLTGQVATSELPISADRAELLTRAAGAMKAELARRIGQLAADHGIRFAAPPAPRTTSTTVMKPREPRSPTARVQDVRPSRPLAWRRTTGLVLLTALFGLGVVGLSARDWSPEEVWSSLRDALVALGGDPEFGIFVVISAVAAFFLAMTYGIGGAVRIGRAVAPAGRAAVVFARIVFGPGGFALGAVMFYSTVAGGVDLLLGGRDPYGAPSAYEYPNQSMEPGVAAWVVLGVVIVVQVTAQIWLSAKPPRQAMTAS</sequence>
<dbReference type="AlphaFoldDB" id="A0A0N9I9Z8"/>
<dbReference type="PROSITE" id="PS50011">
    <property type="entry name" value="PROTEIN_KINASE_DOM"/>
    <property type="match status" value="1"/>
</dbReference>
<keyword evidence="3" id="KW-0808">Transferase</keyword>
<gene>
    <name evidence="11" type="ORF">AOZ06_37765</name>
</gene>